<organism evidence="2 3">
    <name type="scientific">Nostoc cf. commune SO-36</name>
    <dbReference type="NCBI Taxonomy" id="449208"/>
    <lineage>
        <taxon>Bacteria</taxon>
        <taxon>Bacillati</taxon>
        <taxon>Cyanobacteriota</taxon>
        <taxon>Cyanophyceae</taxon>
        <taxon>Nostocales</taxon>
        <taxon>Nostocaceae</taxon>
        <taxon>Nostoc</taxon>
    </lineage>
</organism>
<evidence type="ECO:0000256" key="1">
    <source>
        <dbReference type="SAM" id="Phobius"/>
    </source>
</evidence>
<evidence type="ECO:0000313" key="2">
    <source>
        <dbReference type="EMBL" id="BDI19768.1"/>
    </source>
</evidence>
<name>A0ABM7Z973_NOSCO</name>
<dbReference type="EMBL" id="AP025732">
    <property type="protein sequence ID" value="BDI19768.1"/>
    <property type="molecule type" value="Genomic_DNA"/>
</dbReference>
<keyword evidence="1" id="KW-0812">Transmembrane</keyword>
<evidence type="ECO:0008006" key="4">
    <source>
        <dbReference type="Google" id="ProtNLM"/>
    </source>
</evidence>
<protein>
    <recommendedName>
        <fullName evidence="4">ATPase</fullName>
    </recommendedName>
</protein>
<feature type="transmembrane region" description="Helical" evidence="1">
    <location>
        <begin position="84"/>
        <end position="106"/>
    </location>
</feature>
<accession>A0ABM7Z973</accession>
<feature type="transmembrane region" description="Helical" evidence="1">
    <location>
        <begin position="52"/>
        <end position="72"/>
    </location>
</feature>
<dbReference type="InterPro" id="IPR011726">
    <property type="entry name" value="KdpF"/>
</dbReference>
<proteinExistence type="predicted"/>
<keyword evidence="3" id="KW-1185">Reference proteome</keyword>
<sequence length="110" mass="12513">MKPVHIRRALALALAKPLEEKPLEEKLAASIAISQVLEEITEMWCQWRRQKLPLYLFLAMCFNLVVAPMVYAATGEQLSRSQSWGLGLLGLVTLGLSIYLFFVMFVPEKF</sequence>
<keyword evidence="1" id="KW-1133">Transmembrane helix</keyword>
<keyword evidence="1" id="KW-0472">Membrane</keyword>
<gene>
    <name evidence="2" type="ORF">ANSO36C_55700</name>
</gene>
<dbReference type="Proteomes" id="UP001055453">
    <property type="component" value="Chromosome"/>
</dbReference>
<evidence type="ECO:0000313" key="3">
    <source>
        <dbReference type="Proteomes" id="UP001055453"/>
    </source>
</evidence>
<dbReference type="Pfam" id="PF09604">
    <property type="entry name" value="Potass_KdpF"/>
    <property type="match status" value="1"/>
</dbReference>
<reference evidence="2" key="1">
    <citation type="submission" date="2022-04" db="EMBL/GenBank/DDBJ databases">
        <title>Complete genome sequence of a cyanobacterium, Nostoc sp. SO-36, isolated in Antarctica.</title>
        <authorList>
            <person name="Kanesaki Y."/>
            <person name="Effendi D."/>
            <person name="Sakamoto T."/>
            <person name="Ohtani S."/>
            <person name="Awai K."/>
        </authorList>
    </citation>
    <scope>NUCLEOTIDE SEQUENCE</scope>
    <source>
        <strain evidence="2">SO-36</strain>
    </source>
</reference>